<dbReference type="AlphaFoldDB" id="A0AAV5TU16"/>
<sequence length="99" mass="12270">MKNRPSSFTAETEDRRVWIGRLCLQEMLLPWNNRLKERRYTNSNEQSETFNATENLKKWRKWRRRSCTTSDETRRRIMIFIHFPYNMSVLIIYWTAHIN</sequence>
<name>A0AAV5TU16_9BILA</name>
<keyword evidence="1" id="KW-1133">Transmembrane helix</keyword>
<dbReference type="Proteomes" id="UP001432027">
    <property type="component" value="Unassembled WGS sequence"/>
</dbReference>
<gene>
    <name evidence="2" type="ORF">PENTCL1PPCAC_19926</name>
</gene>
<dbReference type="EMBL" id="BTSX01000004">
    <property type="protein sequence ID" value="GMS97751.1"/>
    <property type="molecule type" value="Genomic_DNA"/>
</dbReference>
<organism evidence="2 3">
    <name type="scientific">Pristionchus entomophagus</name>
    <dbReference type="NCBI Taxonomy" id="358040"/>
    <lineage>
        <taxon>Eukaryota</taxon>
        <taxon>Metazoa</taxon>
        <taxon>Ecdysozoa</taxon>
        <taxon>Nematoda</taxon>
        <taxon>Chromadorea</taxon>
        <taxon>Rhabditida</taxon>
        <taxon>Rhabditina</taxon>
        <taxon>Diplogasteromorpha</taxon>
        <taxon>Diplogasteroidea</taxon>
        <taxon>Neodiplogasteridae</taxon>
        <taxon>Pristionchus</taxon>
    </lineage>
</organism>
<feature type="transmembrane region" description="Helical" evidence="1">
    <location>
        <begin position="77"/>
        <end position="96"/>
    </location>
</feature>
<comment type="caution">
    <text evidence="2">The sequence shown here is derived from an EMBL/GenBank/DDBJ whole genome shotgun (WGS) entry which is preliminary data.</text>
</comment>
<evidence type="ECO:0000313" key="3">
    <source>
        <dbReference type="Proteomes" id="UP001432027"/>
    </source>
</evidence>
<evidence type="ECO:0000313" key="2">
    <source>
        <dbReference type="EMBL" id="GMS97751.1"/>
    </source>
</evidence>
<keyword evidence="1" id="KW-0472">Membrane</keyword>
<keyword evidence="1" id="KW-0812">Transmembrane</keyword>
<protein>
    <submittedName>
        <fullName evidence="2">Uncharacterized protein</fullName>
    </submittedName>
</protein>
<reference evidence="2" key="1">
    <citation type="submission" date="2023-10" db="EMBL/GenBank/DDBJ databases">
        <title>Genome assembly of Pristionchus species.</title>
        <authorList>
            <person name="Yoshida K."/>
            <person name="Sommer R.J."/>
        </authorList>
    </citation>
    <scope>NUCLEOTIDE SEQUENCE</scope>
    <source>
        <strain evidence="2">RS0144</strain>
    </source>
</reference>
<proteinExistence type="predicted"/>
<keyword evidence="3" id="KW-1185">Reference proteome</keyword>
<accession>A0AAV5TU16</accession>
<evidence type="ECO:0000256" key="1">
    <source>
        <dbReference type="SAM" id="Phobius"/>
    </source>
</evidence>